<protein>
    <recommendedName>
        <fullName evidence="1">Methyltransferase type 11 domain-containing protein</fullName>
    </recommendedName>
</protein>
<dbReference type="Pfam" id="PF08241">
    <property type="entry name" value="Methyltransf_11"/>
    <property type="match status" value="1"/>
</dbReference>
<accession>A0A0S8GNG8</accession>
<organism evidence="2 3">
    <name type="scientific">candidate division WOR_3 bacterium SM23_60</name>
    <dbReference type="NCBI Taxonomy" id="1703780"/>
    <lineage>
        <taxon>Bacteria</taxon>
        <taxon>Bacteria division WOR-3</taxon>
    </lineage>
</organism>
<evidence type="ECO:0000313" key="2">
    <source>
        <dbReference type="EMBL" id="KPK73819.1"/>
    </source>
</evidence>
<dbReference type="AlphaFoldDB" id="A0A0S8GNG8"/>
<comment type="caution">
    <text evidence="2">The sequence shown here is derived from an EMBL/GenBank/DDBJ whole genome shotgun (WGS) entry which is preliminary data.</text>
</comment>
<dbReference type="GO" id="GO:0008757">
    <property type="term" value="F:S-adenosylmethionine-dependent methyltransferase activity"/>
    <property type="evidence" value="ECO:0007669"/>
    <property type="project" value="InterPro"/>
</dbReference>
<name>A0A0S8GNG8_UNCW3</name>
<feature type="domain" description="Methyltransferase type 11" evidence="1">
    <location>
        <begin position="48"/>
        <end position="137"/>
    </location>
</feature>
<dbReference type="PANTHER" id="PTHR43861">
    <property type="entry name" value="TRANS-ACONITATE 2-METHYLTRANSFERASE-RELATED"/>
    <property type="match status" value="1"/>
</dbReference>
<sequence length="272" mass="30848">MKDQFHEFYMTLGEKYPEDCIVYNTLSGILRKKWILEKLETMPAGNLLDCGCNIGTLSKAWRRGRVLGVDISLAVLRRGKKNAPRTDFIQADLRDLGMFREESIDNAIACEVVEHLDKPNLFFCHLAGVIKKGGRVLVTAPNFSRFRPTLVPLGIIKSFGVTKGTAGETYLHTAYRPEELAAMAKEAGFTIVEQGSFEHELRGWLKPLNILEKLLGMLSVQFFPVSRFNQLIARAINLLEINAYTILETLFLSRILKHVFKQGRRSYILAEK</sequence>
<dbReference type="Proteomes" id="UP000051096">
    <property type="component" value="Unassembled WGS sequence"/>
</dbReference>
<dbReference type="InterPro" id="IPR013216">
    <property type="entry name" value="Methyltransf_11"/>
</dbReference>
<evidence type="ECO:0000259" key="1">
    <source>
        <dbReference type="Pfam" id="PF08241"/>
    </source>
</evidence>
<proteinExistence type="predicted"/>
<reference evidence="2 3" key="1">
    <citation type="journal article" date="2015" name="Microbiome">
        <title>Genomic resolution of linkages in carbon, nitrogen, and sulfur cycling among widespread estuary sediment bacteria.</title>
        <authorList>
            <person name="Baker B.J."/>
            <person name="Lazar C.S."/>
            <person name="Teske A.P."/>
            <person name="Dick G.J."/>
        </authorList>
    </citation>
    <scope>NUCLEOTIDE SEQUENCE [LARGE SCALE GENOMIC DNA]</scope>
    <source>
        <strain evidence="2">SM23_60</strain>
    </source>
</reference>
<gene>
    <name evidence="2" type="ORF">AMJ87_00445</name>
</gene>
<evidence type="ECO:0000313" key="3">
    <source>
        <dbReference type="Proteomes" id="UP000051096"/>
    </source>
</evidence>
<dbReference type="CDD" id="cd02440">
    <property type="entry name" value="AdoMet_MTases"/>
    <property type="match status" value="1"/>
</dbReference>
<dbReference type="PANTHER" id="PTHR43861:SF1">
    <property type="entry name" value="TRANS-ACONITATE 2-METHYLTRANSFERASE"/>
    <property type="match status" value="1"/>
</dbReference>
<dbReference type="SUPFAM" id="SSF53335">
    <property type="entry name" value="S-adenosyl-L-methionine-dependent methyltransferases"/>
    <property type="match status" value="1"/>
</dbReference>
<dbReference type="Gene3D" id="3.40.50.150">
    <property type="entry name" value="Vaccinia Virus protein VP39"/>
    <property type="match status" value="1"/>
</dbReference>
<dbReference type="InterPro" id="IPR029063">
    <property type="entry name" value="SAM-dependent_MTases_sf"/>
</dbReference>
<dbReference type="EMBL" id="LJUO01000002">
    <property type="protein sequence ID" value="KPK73819.1"/>
    <property type="molecule type" value="Genomic_DNA"/>
</dbReference>